<comment type="caution">
    <text evidence="4">The sequence shown here is derived from an EMBL/GenBank/DDBJ whole genome shotgun (WGS) entry which is preliminary data.</text>
</comment>
<keyword evidence="2" id="KW-0732">Signal</keyword>
<dbReference type="Proteomes" id="UP000322080">
    <property type="component" value="Unassembled WGS sequence"/>
</dbReference>
<dbReference type="SUPFAM" id="SSF56300">
    <property type="entry name" value="Metallo-dependent phosphatases"/>
    <property type="match status" value="1"/>
</dbReference>
<dbReference type="CDD" id="cd07381">
    <property type="entry name" value="MPP_CapA"/>
    <property type="match status" value="1"/>
</dbReference>
<accession>A0A5D0RNK4</accession>
<evidence type="ECO:0000259" key="3">
    <source>
        <dbReference type="SMART" id="SM00854"/>
    </source>
</evidence>
<sequence>MRLFFTLCLALVTLAACLPEEQPAATAGTVLGPADAICTAEPVFEAPPMNACAGGKTLRLAFVGDVLIHEQLQDFGYKYGFDAVWSQPAQYLRGADLAVANLEGPVAPGMTEAREKVADPGPVMDNLVYTGFPLFNYHPLVLRDLVAAGVDLVTTANNHVLDRGREGAEMTLAELARAGLPAVGSLPRQGPRDFVHRRQTALGTISFIACTYGTNSIRDGDDQVLQCFSETDRLLSLVRREAADPSVAGVIVLPHWGMQYVTRQNSGQEDLARALVDAGALAVIGTHPHVVQPFAALPRAEGGQALVVYSTGNFISTPRYAPSAYEAMALVDVCDGGAGLVVHRAGWIAMKMRLTTRGYWVDIAPRGASGEAGSAEAFLREVAPGYAAQPAACAR</sequence>
<dbReference type="SMART" id="SM00854">
    <property type="entry name" value="PGA_cap"/>
    <property type="match status" value="1"/>
</dbReference>
<organism evidence="4 5">
    <name type="scientific">Maritimibacter fusiformis</name>
    <dbReference type="NCBI Taxonomy" id="2603819"/>
    <lineage>
        <taxon>Bacteria</taxon>
        <taxon>Pseudomonadati</taxon>
        <taxon>Pseudomonadota</taxon>
        <taxon>Alphaproteobacteria</taxon>
        <taxon>Rhodobacterales</taxon>
        <taxon>Roseobacteraceae</taxon>
        <taxon>Maritimibacter</taxon>
    </lineage>
</organism>
<dbReference type="EMBL" id="VSIY01000004">
    <property type="protein sequence ID" value="TYB82546.1"/>
    <property type="molecule type" value="Genomic_DNA"/>
</dbReference>
<dbReference type="PROSITE" id="PS51257">
    <property type="entry name" value="PROKAR_LIPOPROTEIN"/>
    <property type="match status" value="1"/>
</dbReference>
<dbReference type="InterPro" id="IPR052169">
    <property type="entry name" value="CW_Biosynth-Accessory"/>
</dbReference>
<dbReference type="AlphaFoldDB" id="A0A5D0RNK4"/>
<dbReference type="InterPro" id="IPR019079">
    <property type="entry name" value="Capsule_synth_CapA"/>
</dbReference>
<comment type="similarity">
    <text evidence="1">Belongs to the CapA family.</text>
</comment>
<dbReference type="RefSeq" id="WP_148377309.1">
    <property type="nucleotide sequence ID" value="NZ_VSIY01000004.1"/>
</dbReference>
<feature type="chain" id="PRO_5023052156" evidence="2">
    <location>
        <begin position="25"/>
        <end position="395"/>
    </location>
</feature>
<dbReference type="InterPro" id="IPR029052">
    <property type="entry name" value="Metallo-depent_PP-like"/>
</dbReference>
<evidence type="ECO:0000313" key="4">
    <source>
        <dbReference type="EMBL" id="TYB82546.1"/>
    </source>
</evidence>
<dbReference type="Gene3D" id="3.60.21.10">
    <property type="match status" value="1"/>
</dbReference>
<name>A0A5D0RNK4_9RHOB</name>
<feature type="signal peptide" evidence="2">
    <location>
        <begin position="1"/>
        <end position="24"/>
    </location>
</feature>
<dbReference type="PANTHER" id="PTHR33393:SF12">
    <property type="entry name" value="CAPSULE BIOSYNTHESIS PROTEIN CAPA"/>
    <property type="match status" value="1"/>
</dbReference>
<dbReference type="PANTHER" id="PTHR33393">
    <property type="entry name" value="POLYGLUTAMINE SYNTHESIS ACCESSORY PROTEIN RV0574C-RELATED"/>
    <property type="match status" value="1"/>
</dbReference>
<protein>
    <submittedName>
        <fullName evidence="4">CapA family protein</fullName>
    </submittedName>
</protein>
<keyword evidence="5" id="KW-1185">Reference proteome</keyword>
<gene>
    <name evidence="4" type="ORF">FVF75_07475</name>
</gene>
<feature type="domain" description="Capsule synthesis protein CapA" evidence="3">
    <location>
        <begin position="59"/>
        <end position="318"/>
    </location>
</feature>
<evidence type="ECO:0000256" key="2">
    <source>
        <dbReference type="SAM" id="SignalP"/>
    </source>
</evidence>
<evidence type="ECO:0000313" key="5">
    <source>
        <dbReference type="Proteomes" id="UP000322080"/>
    </source>
</evidence>
<dbReference type="Pfam" id="PF09587">
    <property type="entry name" value="PGA_cap"/>
    <property type="match status" value="1"/>
</dbReference>
<evidence type="ECO:0000256" key="1">
    <source>
        <dbReference type="ARBA" id="ARBA00005662"/>
    </source>
</evidence>
<proteinExistence type="inferred from homology"/>
<reference evidence="4 5" key="1">
    <citation type="submission" date="2019-08" db="EMBL/GenBank/DDBJ databases">
        <title>Identification of a novel species of the genus Boseongicola.</title>
        <authorList>
            <person name="Zhang X.-Q."/>
        </authorList>
    </citation>
    <scope>NUCLEOTIDE SEQUENCE [LARGE SCALE GENOMIC DNA]</scope>
    <source>
        <strain evidence="4 5">HY14</strain>
    </source>
</reference>